<keyword evidence="3" id="KW-1185">Reference proteome</keyword>
<keyword evidence="1" id="KW-1133">Transmembrane helix</keyword>
<evidence type="ECO:0000256" key="1">
    <source>
        <dbReference type="SAM" id="Phobius"/>
    </source>
</evidence>
<keyword evidence="1" id="KW-0472">Membrane</keyword>
<feature type="transmembrane region" description="Helical" evidence="1">
    <location>
        <begin position="108"/>
        <end position="128"/>
    </location>
</feature>
<proteinExistence type="predicted"/>
<gene>
    <name evidence="2" type="ORF">JIN85_03265</name>
</gene>
<feature type="transmembrane region" description="Helical" evidence="1">
    <location>
        <begin position="64"/>
        <end position="88"/>
    </location>
</feature>
<dbReference type="AlphaFoldDB" id="A0A934VVD5"/>
<organism evidence="2 3">
    <name type="scientific">Luteolibacter pohnpeiensis</name>
    <dbReference type="NCBI Taxonomy" id="454153"/>
    <lineage>
        <taxon>Bacteria</taxon>
        <taxon>Pseudomonadati</taxon>
        <taxon>Verrucomicrobiota</taxon>
        <taxon>Verrucomicrobiia</taxon>
        <taxon>Verrucomicrobiales</taxon>
        <taxon>Verrucomicrobiaceae</taxon>
        <taxon>Luteolibacter</taxon>
    </lineage>
</organism>
<comment type="caution">
    <text evidence="2">The sequence shown here is derived from an EMBL/GenBank/DDBJ whole genome shotgun (WGS) entry which is preliminary data.</text>
</comment>
<feature type="transmembrane region" description="Helical" evidence="1">
    <location>
        <begin position="140"/>
        <end position="158"/>
    </location>
</feature>
<protein>
    <submittedName>
        <fullName evidence="2">Uncharacterized protein</fullName>
    </submittedName>
</protein>
<evidence type="ECO:0000313" key="2">
    <source>
        <dbReference type="EMBL" id="MBK1881419.1"/>
    </source>
</evidence>
<dbReference type="Proteomes" id="UP000603141">
    <property type="component" value="Unassembled WGS sequence"/>
</dbReference>
<sequence>MSDSINPYEVLSPSGADLNEGVPIGCYRERKYLWVRDGAVLPDVCLITNAPGHHQEWRRRNRLIWNPLVALLILFSLGVIGILFFFLLQKKASVSYTLQRRFRRRWVYRNWIGGILLISSAVALGTGFNFADEWTYSYEVMSGLSLLLLMALILLVTANPIKVVGYRNGWFKLKGCSPDFLDSLPIFPAAYKD</sequence>
<name>A0A934VVD5_9BACT</name>
<dbReference type="EMBL" id="JAENIJ010000003">
    <property type="protein sequence ID" value="MBK1881419.1"/>
    <property type="molecule type" value="Genomic_DNA"/>
</dbReference>
<evidence type="ECO:0000313" key="3">
    <source>
        <dbReference type="Proteomes" id="UP000603141"/>
    </source>
</evidence>
<keyword evidence="1" id="KW-0812">Transmembrane</keyword>
<dbReference type="RefSeq" id="WP_200267596.1">
    <property type="nucleotide sequence ID" value="NZ_JAENIJ010000003.1"/>
</dbReference>
<reference evidence="2" key="1">
    <citation type="submission" date="2021-01" db="EMBL/GenBank/DDBJ databases">
        <title>Modified the classification status of verrucomicrobia.</title>
        <authorList>
            <person name="Feng X."/>
        </authorList>
    </citation>
    <scope>NUCLEOTIDE SEQUENCE</scope>
    <source>
        <strain evidence="2">KCTC 22041</strain>
    </source>
</reference>
<accession>A0A934VVD5</accession>